<protein>
    <recommendedName>
        <fullName evidence="4">Cyclin-domain-containing protein</fullName>
    </recommendedName>
</protein>
<dbReference type="Gene3D" id="1.10.472.10">
    <property type="entry name" value="Cyclin-like"/>
    <property type="match status" value="1"/>
</dbReference>
<dbReference type="InParanoid" id="A0A165JX37"/>
<accession>A0A165JX37</accession>
<dbReference type="OMA" id="GFKKWVT"/>
<dbReference type="PANTHER" id="PTHR15615:SF118">
    <property type="entry name" value="CYCLIN, HYPOTHETICAL (EUROFUNG)"/>
    <property type="match status" value="1"/>
</dbReference>
<feature type="compositionally biased region" description="Low complexity" evidence="1">
    <location>
        <begin position="118"/>
        <end position="139"/>
    </location>
</feature>
<dbReference type="GeneID" id="28899791"/>
<dbReference type="EMBL" id="KV407454">
    <property type="protein sequence ID" value="KZF26732.1"/>
    <property type="molecule type" value="Genomic_DNA"/>
</dbReference>
<name>A0A165JX37_XYLHT</name>
<feature type="compositionally biased region" description="Low complexity" evidence="1">
    <location>
        <begin position="342"/>
        <end position="356"/>
    </location>
</feature>
<dbReference type="OrthoDB" id="442243at2759"/>
<feature type="compositionally biased region" description="Low complexity" evidence="1">
    <location>
        <begin position="540"/>
        <end position="554"/>
    </location>
</feature>
<feature type="compositionally biased region" description="Low complexity" evidence="1">
    <location>
        <begin position="436"/>
        <end position="453"/>
    </location>
</feature>
<feature type="compositionally biased region" description="Pro residues" evidence="1">
    <location>
        <begin position="478"/>
        <end position="489"/>
    </location>
</feature>
<dbReference type="InterPro" id="IPR013922">
    <property type="entry name" value="Cyclin_PHO80-like"/>
</dbReference>
<keyword evidence="3" id="KW-1185">Reference proteome</keyword>
<gene>
    <name evidence="2" type="ORF">L228DRAFT_265102</name>
</gene>
<evidence type="ECO:0000313" key="2">
    <source>
        <dbReference type="EMBL" id="KZF26732.1"/>
    </source>
</evidence>
<dbReference type="Pfam" id="PF08613">
    <property type="entry name" value="Cyclin"/>
    <property type="match status" value="1"/>
</dbReference>
<feature type="region of interest" description="Disordered" evidence="1">
    <location>
        <begin position="102"/>
        <end position="153"/>
    </location>
</feature>
<feature type="compositionally biased region" description="Polar residues" evidence="1">
    <location>
        <begin position="49"/>
        <end position="59"/>
    </location>
</feature>
<reference evidence="2 3" key="1">
    <citation type="journal article" date="2016" name="Fungal Biol.">
        <title>The genome of Xylona heveae provides a window into fungal endophytism.</title>
        <authorList>
            <person name="Gazis R."/>
            <person name="Kuo A."/>
            <person name="Riley R."/>
            <person name="LaButti K."/>
            <person name="Lipzen A."/>
            <person name="Lin J."/>
            <person name="Amirebrahimi M."/>
            <person name="Hesse C.N."/>
            <person name="Spatafora J.W."/>
            <person name="Henrissat B."/>
            <person name="Hainaut M."/>
            <person name="Grigoriev I.V."/>
            <person name="Hibbett D.S."/>
        </authorList>
    </citation>
    <scope>NUCLEOTIDE SEQUENCE [LARGE SCALE GENOMIC DNA]</scope>
    <source>
        <strain evidence="2 3">TC161</strain>
    </source>
</reference>
<feature type="region of interest" description="Disordered" evidence="1">
    <location>
        <begin position="342"/>
        <end position="556"/>
    </location>
</feature>
<dbReference type="GO" id="GO:0019901">
    <property type="term" value="F:protein kinase binding"/>
    <property type="evidence" value="ECO:0007669"/>
    <property type="project" value="InterPro"/>
</dbReference>
<proteinExistence type="predicted"/>
<feature type="compositionally biased region" description="Pro residues" evidence="1">
    <location>
        <begin position="510"/>
        <end position="520"/>
    </location>
</feature>
<dbReference type="RefSeq" id="XP_018192287.1">
    <property type="nucleotide sequence ID" value="XM_018334654.1"/>
</dbReference>
<dbReference type="GO" id="GO:0016538">
    <property type="term" value="F:cyclin-dependent protein serine/threonine kinase regulator activity"/>
    <property type="evidence" value="ECO:0007669"/>
    <property type="project" value="TreeGrafter"/>
</dbReference>
<evidence type="ECO:0000256" key="1">
    <source>
        <dbReference type="SAM" id="MobiDB-lite"/>
    </source>
</evidence>
<sequence length="650" mass="70812">MVDVQPFSFMYQPFSSNPPLDFLAPAVHSTYDSLHGIETAERSSRPKTWYSSSSNQTPTVAGGVRTPPEDMNGSKINNLVPLSYGGRSYNTLKNAYLTPIKSHRLSNPPTRVPSKTIPGYYNGNVSVVNSSSQPSSPSSRRTAPSESAQRRRSSSASSIISYLQIPSSINNSKGSLADFAAGITCLFWFESSANLQRVEDSSVSLVPTTLVREALPSTGFRKWVTTILSTTQVTQNVVLLALLFIYRLKNMNPSVKGKPGSEFRLLTVALMLGNKFLDDNTYTNKTWAEVSGISVQEIHIMEVEFLSNMRYSLFTSETEWKAWQMKLAKFWDYYEKASRPSPVQPLQPSVSSLAVPPSLPSPPASTHASPPFLGTTSPSHSTFAQSIPTLPRASSFVPPPVGHSLEPEQRLSSRKRSYDDNAQEPPSKRVTLSGAPSATSSSTSAPSMVPMVPHQNIPRLPVPNLSLSTTPVGNGFNIPPPSTQLPPPTTSQAMTTSFPPQLAWPQPSAVAPPPLPPPSAQPTSQPFSISPFGDQSRRQSPYSLPSAMSSPASAGLPGYVHSQSHLSPSFILAQRNSPYRPVRSVNTLLVPPPSGSINNLHHLGFDQMHYQPLGKSSNERKTGVVPFYSHDTWSNQTTQWPPLSQPSFYH</sequence>
<dbReference type="CDD" id="cd20557">
    <property type="entry name" value="CYCLIN_ScPCL1-like"/>
    <property type="match status" value="1"/>
</dbReference>
<feature type="region of interest" description="Disordered" evidence="1">
    <location>
        <begin position="42"/>
        <end position="74"/>
    </location>
</feature>
<dbReference type="InterPro" id="IPR036915">
    <property type="entry name" value="Cyclin-like_sf"/>
</dbReference>
<evidence type="ECO:0000313" key="3">
    <source>
        <dbReference type="Proteomes" id="UP000076632"/>
    </source>
</evidence>
<dbReference type="PANTHER" id="PTHR15615">
    <property type="match status" value="1"/>
</dbReference>
<dbReference type="GO" id="GO:0005634">
    <property type="term" value="C:nucleus"/>
    <property type="evidence" value="ECO:0007669"/>
    <property type="project" value="TreeGrafter"/>
</dbReference>
<feature type="compositionally biased region" description="Polar residues" evidence="1">
    <location>
        <begin position="374"/>
        <end position="388"/>
    </location>
</feature>
<organism evidence="2 3">
    <name type="scientific">Xylona heveae (strain CBS 132557 / TC161)</name>
    <dbReference type="NCBI Taxonomy" id="1328760"/>
    <lineage>
        <taxon>Eukaryota</taxon>
        <taxon>Fungi</taxon>
        <taxon>Dikarya</taxon>
        <taxon>Ascomycota</taxon>
        <taxon>Pezizomycotina</taxon>
        <taxon>Xylonomycetes</taxon>
        <taxon>Xylonales</taxon>
        <taxon>Xylonaceae</taxon>
        <taxon>Xylona</taxon>
    </lineage>
</organism>
<dbReference type="GO" id="GO:0000307">
    <property type="term" value="C:cyclin-dependent protein kinase holoenzyme complex"/>
    <property type="evidence" value="ECO:0007669"/>
    <property type="project" value="TreeGrafter"/>
</dbReference>
<dbReference type="AlphaFoldDB" id="A0A165JX37"/>
<evidence type="ECO:0008006" key="4">
    <source>
        <dbReference type="Google" id="ProtNLM"/>
    </source>
</evidence>
<feature type="compositionally biased region" description="Basic and acidic residues" evidence="1">
    <location>
        <begin position="405"/>
        <end position="419"/>
    </location>
</feature>
<dbReference type="Proteomes" id="UP000076632">
    <property type="component" value="Unassembled WGS sequence"/>
</dbReference>
<dbReference type="SUPFAM" id="SSF47954">
    <property type="entry name" value="Cyclin-like"/>
    <property type="match status" value="1"/>
</dbReference>
<dbReference type="STRING" id="1328760.A0A165JX37"/>